<organism evidence="1 2">
    <name type="scientific">Candidatus Agrococcus pullicola</name>
    <dbReference type="NCBI Taxonomy" id="2838429"/>
    <lineage>
        <taxon>Bacteria</taxon>
        <taxon>Bacillati</taxon>
        <taxon>Actinomycetota</taxon>
        <taxon>Actinomycetes</taxon>
        <taxon>Micrococcales</taxon>
        <taxon>Microbacteriaceae</taxon>
        <taxon>Agrococcus</taxon>
    </lineage>
</organism>
<reference evidence="1" key="1">
    <citation type="journal article" date="2021" name="PeerJ">
        <title>Extensive microbial diversity within the chicken gut microbiome revealed by metagenomics and culture.</title>
        <authorList>
            <person name="Gilroy R."/>
            <person name="Ravi A."/>
            <person name="Getino M."/>
            <person name="Pursley I."/>
            <person name="Horton D.L."/>
            <person name="Alikhan N.F."/>
            <person name="Baker D."/>
            <person name="Gharbi K."/>
            <person name="Hall N."/>
            <person name="Watson M."/>
            <person name="Adriaenssens E.M."/>
            <person name="Foster-Nyarko E."/>
            <person name="Jarju S."/>
            <person name="Secka A."/>
            <person name="Antonio M."/>
            <person name="Oren A."/>
            <person name="Chaudhuri R.R."/>
            <person name="La Ragione R."/>
            <person name="Hildebrand F."/>
            <person name="Pallen M.J."/>
        </authorList>
    </citation>
    <scope>NUCLEOTIDE SEQUENCE</scope>
    <source>
        <strain evidence="1">ChiGjej1B1-98</strain>
    </source>
</reference>
<comment type="caution">
    <text evidence="1">The sequence shown here is derived from an EMBL/GenBank/DDBJ whole genome shotgun (WGS) entry which is preliminary data.</text>
</comment>
<evidence type="ECO:0000313" key="1">
    <source>
        <dbReference type="EMBL" id="HIY66506.1"/>
    </source>
</evidence>
<feature type="non-terminal residue" evidence="1">
    <location>
        <position position="1"/>
    </location>
</feature>
<accession>A0A9D1YYY5</accession>
<sequence length="72" mass="7978">RLFSGEFRSQCTTIARLAADAATDDSVLAELAEAFARPSRASNMTLTRLSGELRRRPRDRRILQVLIAAGLF</sequence>
<proteinExistence type="predicted"/>
<evidence type="ECO:0000313" key="2">
    <source>
        <dbReference type="Proteomes" id="UP000824005"/>
    </source>
</evidence>
<protein>
    <submittedName>
        <fullName evidence="1">Uncharacterized protein</fullName>
    </submittedName>
</protein>
<gene>
    <name evidence="1" type="ORF">H9830_09545</name>
</gene>
<dbReference type="AlphaFoldDB" id="A0A9D1YYY5"/>
<name>A0A9D1YYY5_9MICO</name>
<dbReference type="Proteomes" id="UP000824005">
    <property type="component" value="Unassembled WGS sequence"/>
</dbReference>
<dbReference type="EMBL" id="DXDC01000291">
    <property type="protein sequence ID" value="HIY66506.1"/>
    <property type="molecule type" value="Genomic_DNA"/>
</dbReference>
<reference evidence="1" key="2">
    <citation type="submission" date="2021-04" db="EMBL/GenBank/DDBJ databases">
        <authorList>
            <person name="Gilroy R."/>
        </authorList>
    </citation>
    <scope>NUCLEOTIDE SEQUENCE</scope>
    <source>
        <strain evidence="1">ChiGjej1B1-98</strain>
    </source>
</reference>